<name>A0A699VCC5_TANCI</name>
<sequence>MLDVNDEEPTGVEEVLEVVKAIKLITEVVTTVGVDVNAVSAQDTPITTAEATKVIVEVPKPRKKRGVIIQDPKETITVTVQLKVQAKDKGKAILIEEPKSLKRQVQIDLEEEVTR</sequence>
<protein>
    <submittedName>
        <fullName evidence="1">Uncharacterized protein</fullName>
    </submittedName>
</protein>
<proteinExistence type="predicted"/>
<gene>
    <name evidence="1" type="ORF">Tci_903357</name>
</gene>
<reference evidence="1" key="1">
    <citation type="journal article" date="2019" name="Sci. Rep.">
        <title>Draft genome of Tanacetum cinerariifolium, the natural source of mosquito coil.</title>
        <authorList>
            <person name="Yamashiro T."/>
            <person name="Shiraishi A."/>
            <person name="Satake H."/>
            <person name="Nakayama K."/>
        </authorList>
    </citation>
    <scope>NUCLEOTIDE SEQUENCE</scope>
</reference>
<dbReference type="EMBL" id="BKCJ011413572">
    <property type="protein sequence ID" value="GFD31388.1"/>
    <property type="molecule type" value="Genomic_DNA"/>
</dbReference>
<accession>A0A699VCC5</accession>
<evidence type="ECO:0000313" key="1">
    <source>
        <dbReference type="EMBL" id="GFD31388.1"/>
    </source>
</evidence>
<comment type="caution">
    <text evidence="1">The sequence shown here is derived from an EMBL/GenBank/DDBJ whole genome shotgun (WGS) entry which is preliminary data.</text>
</comment>
<organism evidence="1">
    <name type="scientific">Tanacetum cinerariifolium</name>
    <name type="common">Dalmatian daisy</name>
    <name type="synonym">Chrysanthemum cinerariifolium</name>
    <dbReference type="NCBI Taxonomy" id="118510"/>
    <lineage>
        <taxon>Eukaryota</taxon>
        <taxon>Viridiplantae</taxon>
        <taxon>Streptophyta</taxon>
        <taxon>Embryophyta</taxon>
        <taxon>Tracheophyta</taxon>
        <taxon>Spermatophyta</taxon>
        <taxon>Magnoliopsida</taxon>
        <taxon>eudicotyledons</taxon>
        <taxon>Gunneridae</taxon>
        <taxon>Pentapetalae</taxon>
        <taxon>asterids</taxon>
        <taxon>campanulids</taxon>
        <taxon>Asterales</taxon>
        <taxon>Asteraceae</taxon>
        <taxon>Asteroideae</taxon>
        <taxon>Anthemideae</taxon>
        <taxon>Anthemidinae</taxon>
        <taxon>Tanacetum</taxon>
    </lineage>
</organism>
<dbReference type="AlphaFoldDB" id="A0A699VCC5"/>